<dbReference type="InterPro" id="IPR021295">
    <property type="entry name" value="DUF2867"/>
</dbReference>
<evidence type="ECO:0000313" key="1">
    <source>
        <dbReference type="EMBL" id="HIZ36580.1"/>
    </source>
</evidence>
<sequence>MTRIDIEAFHRRPWRIHELAPDFEVEDVWWIPTPGAGRDDFAQVRDAVEKDGDIDTFGPLARGLFAVRWWLGARLGWDRVGSGLDERVPSLRRRLPADLEPAARGDRELLSPVYATDREAVSEMASSTVHGLLHFGWEPEGEPGLVVTVLTRTNGRGGALYLRTISPFRRAIVWPALTASWERAWRDREPVSGSLGRDSVDPESLDLLDLSPDYVDEFVLGTSAAGEAAEWAKAMFEDSIDRKSRALIFETLLRMQIAPDGAPGTIAGWRVVADTEEYVLLAAAGQLVECRLLVRRCGEQVHLMTAMRYRRRAGRLVWAVLSPRHRALAPWLLRQGAGRVVAAGRARR</sequence>
<reference evidence="1" key="1">
    <citation type="journal article" date="2021" name="PeerJ">
        <title>Extensive microbial diversity within the chicken gut microbiome revealed by metagenomics and culture.</title>
        <authorList>
            <person name="Gilroy R."/>
            <person name="Ravi A."/>
            <person name="Getino M."/>
            <person name="Pursley I."/>
            <person name="Horton D.L."/>
            <person name="Alikhan N.F."/>
            <person name="Baker D."/>
            <person name="Gharbi K."/>
            <person name="Hall N."/>
            <person name="Watson M."/>
            <person name="Adriaenssens E.M."/>
            <person name="Foster-Nyarko E."/>
            <person name="Jarju S."/>
            <person name="Secka A."/>
            <person name="Antonio M."/>
            <person name="Oren A."/>
            <person name="Chaudhuri R.R."/>
            <person name="La Ragione R."/>
            <person name="Hildebrand F."/>
            <person name="Pallen M.J."/>
        </authorList>
    </citation>
    <scope>NUCLEOTIDE SEQUENCE</scope>
    <source>
        <strain evidence="1">ChiGjej4B4-7305</strain>
    </source>
</reference>
<comment type="caution">
    <text evidence="1">The sequence shown here is derived from an EMBL/GenBank/DDBJ whole genome shotgun (WGS) entry which is preliminary data.</text>
</comment>
<reference evidence="1" key="2">
    <citation type="submission" date="2021-04" db="EMBL/GenBank/DDBJ databases">
        <authorList>
            <person name="Gilroy R."/>
        </authorList>
    </citation>
    <scope>NUCLEOTIDE SEQUENCE</scope>
    <source>
        <strain evidence="1">ChiGjej4B4-7305</strain>
    </source>
</reference>
<accession>A0A9D2EFS1</accession>
<dbReference type="Pfam" id="PF11066">
    <property type="entry name" value="DUF2867"/>
    <property type="match status" value="1"/>
</dbReference>
<name>A0A9D2EFS1_9MICO</name>
<proteinExistence type="predicted"/>
<protein>
    <submittedName>
        <fullName evidence="1">DUF2867 domain-containing protein</fullName>
    </submittedName>
</protein>
<dbReference type="AlphaFoldDB" id="A0A9D2EFS1"/>
<evidence type="ECO:0000313" key="2">
    <source>
        <dbReference type="Proteomes" id="UP000824037"/>
    </source>
</evidence>
<dbReference type="Proteomes" id="UP000824037">
    <property type="component" value="Unassembled WGS sequence"/>
</dbReference>
<dbReference type="EMBL" id="DXBY01000212">
    <property type="protein sequence ID" value="HIZ36580.1"/>
    <property type="molecule type" value="Genomic_DNA"/>
</dbReference>
<organism evidence="1 2">
    <name type="scientific">Candidatus Ruania gallistercoris</name>
    <dbReference type="NCBI Taxonomy" id="2838746"/>
    <lineage>
        <taxon>Bacteria</taxon>
        <taxon>Bacillati</taxon>
        <taxon>Actinomycetota</taxon>
        <taxon>Actinomycetes</taxon>
        <taxon>Micrococcales</taxon>
        <taxon>Ruaniaceae</taxon>
        <taxon>Ruania</taxon>
    </lineage>
</organism>
<gene>
    <name evidence="1" type="ORF">H9815_12445</name>
</gene>